<dbReference type="PANTHER" id="PTHR30193">
    <property type="entry name" value="ABC TRANSPORTER PERMEASE PROTEIN"/>
    <property type="match status" value="1"/>
</dbReference>
<gene>
    <name evidence="9" type="ORF">DY78_GL002605</name>
</gene>
<dbReference type="PANTHER" id="PTHR30193:SF37">
    <property type="entry name" value="INNER MEMBRANE ABC TRANSPORTER PERMEASE PROTEIN YCJO"/>
    <property type="match status" value="1"/>
</dbReference>
<dbReference type="AlphaFoldDB" id="A0A0R2NR13"/>
<dbReference type="InterPro" id="IPR000515">
    <property type="entry name" value="MetI-like"/>
</dbReference>
<keyword evidence="2 7" id="KW-0813">Transport</keyword>
<dbReference type="CDD" id="cd06261">
    <property type="entry name" value="TM_PBP2"/>
    <property type="match status" value="1"/>
</dbReference>
<keyword evidence="4 7" id="KW-0812">Transmembrane</keyword>
<dbReference type="GO" id="GO:0055085">
    <property type="term" value="P:transmembrane transport"/>
    <property type="evidence" value="ECO:0007669"/>
    <property type="project" value="InterPro"/>
</dbReference>
<protein>
    <submittedName>
        <fullName evidence="9">Abc superfamily atp binding cassette transporter, membrane protein</fullName>
    </submittedName>
</protein>
<proteinExistence type="inferred from homology"/>
<comment type="caution">
    <text evidence="9">The sequence shown here is derived from an EMBL/GenBank/DDBJ whole genome shotgun (WGS) entry which is preliminary data.</text>
</comment>
<keyword evidence="6 7" id="KW-0472">Membrane</keyword>
<accession>A0A0R2NR13</accession>
<reference evidence="9 10" key="1">
    <citation type="journal article" date="2015" name="Genome Announc.">
        <title>Expanding the biotechnology potential of lactobacilli through comparative genomics of 213 strains and associated genera.</title>
        <authorList>
            <person name="Sun Z."/>
            <person name="Harris H.M."/>
            <person name="McCann A."/>
            <person name="Guo C."/>
            <person name="Argimon S."/>
            <person name="Zhang W."/>
            <person name="Yang X."/>
            <person name="Jeffery I.B."/>
            <person name="Cooney J.C."/>
            <person name="Kagawa T.F."/>
            <person name="Liu W."/>
            <person name="Song Y."/>
            <person name="Salvetti E."/>
            <person name="Wrobel A."/>
            <person name="Rasinkangas P."/>
            <person name="Parkhill J."/>
            <person name="Rea M.C."/>
            <person name="O'Sullivan O."/>
            <person name="Ritari J."/>
            <person name="Douillard F.P."/>
            <person name="Paul Ross R."/>
            <person name="Yang R."/>
            <person name="Briner A.E."/>
            <person name="Felis G.E."/>
            <person name="de Vos W.M."/>
            <person name="Barrangou R."/>
            <person name="Klaenhammer T.R."/>
            <person name="Caufield P.W."/>
            <person name="Cui Y."/>
            <person name="Zhang H."/>
            <person name="O'Toole P.W."/>
        </authorList>
    </citation>
    <scope>NUCLEOTIDE SEQUENCE [LARGE SCALE GENOMIC DNA]</scope>
    <source>
        <strain evidence="9 10">DSM 21115</strain>
    </source>
</reference>
<comment type="subcellular location">
    <subcellularLocation>
        <location evidence="1 7">Cell membrane</location>
        <topology evidence="1 7">Multi-pass membrane protein</topology>
    </subcellularLocation>
</comment>
<dbReference type="PROSITE" id="PS50928">
    <property type="entry name" value="ABC_TM1"/>
    <property type="match status" value="1"/>
</dbReference>
<dbReference type="Pfam" id="PF00528">
    <property type="entry name" value="BPD_transp_1"/>
    <property type="match status" value="1"/>
</dbReference>
<sequence>MIDSLSPTKPTPKQPQAEEKLTAKVTSFELKKNDKYYAWLFLGPSILLLTVFVFFPMIRTFYLSLFLTDTFGNPTVFVGLKNYTTLLKSASYMASLKATGTYVIGVSVFTIVFGLLLAAMANQKLRGIGFFRTVFTATMGVSVSVSAVFWLFMFNPSIGILNQVIKSFGAKPIMWLTTPSWAMVAVIATTVWMHLGFTFLLFFGALQSVPKSLYDAADVAGASPRYQFWHITLPMISPTMFFVAVITLISGFKSFGLIDLMTAGGPTNATNLLVYRVYKDAFMNGNYAQASTEAIILAIIIAIITFIQFKLLAKRVNY</sequence>
<dbReference type="InterPro" id="IPR035906">
    <property type="entry name" value="MetI-like_sf"/>
</dbReference>
<dbReference type="InterPro" id="IPR051393">
    <property type="entry name" value="ABC_transporter_permease"/>
</dbReference>
<dbReference type="GO" id="GO:0005886">
    <property type="term" value="C:plasma membrane"/>
    <property type="evidence" value="ECO:0007669"/>
    <property type="project" value="UniProtKB-SubCell"/>
</dbReference>
<dbReference type="EMBL" id="AYGX02000051">
    <property type="protein sequence ID" value="KRO28168.1"/>
    <property type="molecule type" value="Genomic_DNA"/>
</dbReference>
<evidence type="ECO:0000256" key="4">
    <source>
        <dbReference type="ARBA" id="ARBA00022692"/>
    </source>
</evidence>
<comment type="similarity">
    <text evidence="7">Belongs to the binding-protein-dependent transport system permease family.</text>
</comment>
<evidence type="ECO:0000313" key="9">
    <source>
        <dbReference type="EMBL" id="KRO28168.1"/>
    </source>
</evidence>
<feature type="transmembrane region" description="Helical" evidence="7">
    <location>
        <begin position="294"/>
        <end position="313"/>
    </location>
</feature>
<keyword evidence="3" id="KW-1003">Cell membrane</keyword>
<keyword evidence="5 7" id="KW-1133">Transmembrane helix</keyword>
<evidence type="ECO:0000256" key="6">
    <source>
        <dbReference type="ARBA" id="ARBA00023136"/>
    </source>
</evidence>
<dbReference type="SUPFAM" id="SSF161098">
    <property type="entry name" value="MetI-like"/>
    <property type="match status" value="1"/>
</dbReference>
<feature type="transmembrane region" description="Helical" evidence="7">
    <location>
        <begin position="227"/>
        <end position="252"/>
    </location>
</feature>
<keyword evidence="10" id="KW-1185">Reference proteome</keyword>
<evidence type="ECO:0000313" key="10">
    <source>
        <dbReference type="Proteomes" id="UP000050920"/>
    </source>
</evidence>
<name>A0A0R2NR13_9LACO</name>
<evidence type="ECO:0000256" key="3">
    <source>
        <dbReference type="ARBA" id="ARBA00022475"/>
    </source>
</evidence>
<dbReference type="SUPFAM" id="SSF160964">
    <property type="entry name" value="MalF N-terminal region-like"/>
    <property type="match status" value="1"/>
</dbReference>
<dbReference type="RefSeq" id="WP_024625659.1">
    <property type="nucleotide sequence ID" value="NZ_AYGX02000051.1"/>
</dbReference>
<dbReference type="Proteomes" id="UP000050920">
    <property type="component" value="Unassembled WGS sequence"/>
</dbReference>
<evidence type="ECO:0000256" key="5">
    <source>
        <dbReference type="ARBA" id="ARBA00022989"/>
    </source>
</evidence>
<organism evidence="9 10">
    <name type="scientific">Lactiplantibacillus fabifermentans DSM 21115</name>
    <dbReference type="NCBI Taxonomy" id="1413187"/>
    <lineage>
        <taxon>Bacteria</taxon>
        <taxon>Bacillati</taxon>
        <taxon>Bacillota</taxon>
        <taxon>Bacilli</taxon>
        <taxon>Lactobacillales</taxon>
        <taxon>Lactobacillaceae</taxon>
        <taxon>Lactiplantibacillus</taxon>
    </lineage>
</organism>
<feature type="transmembrane region" description="Helical" evidence="7">
    <location>
        <begin position="100"/>
        <end position="121"/>
    </location>
</feature>
<feature type="domain" description="ABC transmembrane type-1" evidence="8">
    <location>
        <begin position="96"/>
        <end position="308"/>
    </location>
</feature>
<evidence type="ECO:0000256" key="7">
    <source>
        <dbReference type="RuleBase" id="RU363032"/>
    </source>
</evidence>
<dbReference type="Gene3D" id="1.10.3720.10">
    <property type="entry name" value="MetI-like"/>
    <property type="match status" value="1"/>
</dbReference>
<feature type="transmembrane region" description="Helical" evidence="7">
    <location>
        <begin position="133"/>
        <end position="153"/>
    </location>
</feature>
<feature type="transmembrane region" description="Helical" evidence="7">
    <location>
        <begin position="36"/>
        <end position="55"/>
    </location>
</feature>
<feature type="transmembrane region" description="Helical" evidence="7">
    <location>
        <begin position="181"/>
        <end position="206"/>
    </location>
</feature>
<evidence type="ECO:0000259" key="8">
    <source>
        <dbReference type="PROSITE" id="PS50928"/>
    </source>
</evidence>
<evidence type="ECO:0000256" key="2">
    <source>
        <dbReference type="ARBA" id="ARBA00022448"/>
    </source>
</evidence>
<evidence type="ECO:0000256" key="1">
    <source>
        <dbReference type="ARBA" id="ARBA00004651"/>
    </source>
</evidence>